<protein>
    <submittedName>
        <fullName evidence="2">Short-chain fatty acid transporter</fullName>
    </submittedName>
</protein>
<dbReference type="GO" id="GO:0005886">
    <property type="term" value="C:plasma membrane"/>
    <property type="evidence" value="ECO:0007669"/>
    <property type="project" value="TreeGrafter"/>
</dbReference>
<evidence type="ECO:0000313" key="3">
    <source>
        <dbReference type="Proteomes" id="UP000316614"/>
    </source>
</evidence>
<keyword evidence="1" id="KW-1133">Transmembrane helix</keyword>
<gene>
    <name evidence="2" type="ORF">FKX85_12110</name>
</gene>
<feature type="transmembrane region" description="Helical" evidence="1">
    <location>
        <begin position="53"/>
        <end position="77"/>
    </location>
</feature>
<feature type="transmembrane region" description="Helical" evidence="1">
    <location>
        <begin position="97"/>
        <end position="124"/>
    </location>
</feature>
<feature type="transmembrane region" description="Helical" evidence="1">
    <location>
        <begin position="299"/>
        <end position="327"/>
    </location>
</feature>
<dbReference type="PANTHER" id="PTHR41983">
    <property type="entry name" value="SHORT-CHAIN FATTY ACID TRANSPORTER-RELATED"/>
    <property type="match status" value="1"/>
</dbReference>
<feature type="transmembrane region" description="Helical" evidence="1">
    <location>
        <begin position="258"/>
        <end position="278"/>
    </location>
</feature>
<dbReference type="InterPro" id="IPR006160">
    <property type="entry name" value="SCFA_transpt_AtoE"/>
</dbReference>
<evidence type="ECO:0000256" key="1">
    <source>
        <dbReference type="SAM" id="Phobius"/>
    </source>
</evidence>
<dbReference type="Proteomes" id="UP000316614">
    <property type="component" value="Chromosome"/>
</dbReference>
<dbReference type="RefSeq" id="WP_141614978.1">
    <property type="nucleotide sequence ID" value="NZ_CP041253.1"/>
</dbReference>
<feature type="transmembrane region" description="Helical" evidence="1">
    <location>
        <begin position="192"/>
        <end position="210"/>
    </location>
</feature>
<dbReference type="AlphaFoldDB" id="A0A514CIS7"/>
<name>A0A514CIS7_9BACT</name>
<keyword evidence="1" id="KW-0472">Membrane</keyword>
<sequence length="435" mass="47040">MTKKFPTIPFPTPFGFALLLSVCSIFFAVVETRPTDHGVGDYTFQVLGYWKDGFWGLLAFTLQMVLILVFGHVLAISKPIASLLDKIAGLAQNNTHAVMLTGGVTMLAGYFNWGFGLILGAVLARKMGEVSSRKGIAINYPLVASSGYLGMMIWHGGFSGSAPLKVAESGHFLEAEIGVIPVSETVLSTFNITLNGLLVMVMLGLLYWLASIKKFNPKYPLEQGGHRIPEGKDKLGWVVGGVICLLAGYDLVSIPVKGWGFISLDYINFLLFGLGLVFHKSLKGYVAATVEAMKGATGIVLQFPFYAGILGVFKSSGLLVLVANYFVRISSPETFPLLAYFSSGLINLFVPSGGGQWAVQGPVIVAAAKDMGLSIPEMVMVMAYGDEITNMLQPFWALPLLAITGISPREMLKYTACFFLVGMMVFVLGIYWFLG</sequence>
<accession>A0A514CIS7</accession>
<dbReference type="PANTHER" id="PTHR41983:SF2">
    <property type="entry name" value="SHORT-CHAIN FATTY ACID TRANSPORTER-RELATED"/>
    <property type="match status" value="1"/>
</dbReference>
<reference evidence="2 3" key="1">
    <citation type="submission" date="2019-06" db="EMBL/GenBank/DDBJ databases">
        <title>Echinicola alkalisoli sp. nov. isolated from saline soil.</title>
        <authorList>
            <person name="Sun J.-Q."/>
            <person name="Xu L."/>
        </authorList>
    </citation>
    <scope>NUCLEOTIDE SEQUENCE [LARGE SCALE GENOMIC DNA]</scope>
    <source>
        <strain evidence="2 3">LN3S3</strain>
    </source>
</reference>
<dbReference type="EMBL" id="CP041253">
    <property type="protein sequence ID" value="QDH79737.1"/>
    <property type="molecule type" value="Genomic_DNA"/>
</dbReference>
<keyword evidence="3" id="KW-1185">Reference proteome</keyword>
<feature type="transmembrane region" description="Helical" evidence="1">
    <location>
        <begin position="136"/>
        <end position="154"/>
    </location>
</feature>
<dbReference type="Pfam" id="PF02667">
    <property type="entry name" value="SCFA_trans"/>
    <property type="match status" value="2"/>
</dbReference>
<proteinExistence type="predicted"/>
<dbReference type="KEGG" id="echi:FKX85_12110"/>
<feature type="transmembrane region" description="Helical" evidence="1">
    <location>
        <begin position="12"/>
        <end position="32"/>
    </location>
</feature>
<feature type="transmembrane region" description="Helical" evidence="1">
    <location>
        <begin position="235"/>
        <end position="252"/>
    </location>
</feature>
<feature type="transmembrane region" description="Helical" evidence="1">
    <location>
        <begin position="414"/>
        <end position="434"/>
    </location>
</feature>
<keyword evidence="1" id="KW-0812">Transmembrane</keyword>
<evidence type="ECO:0000313" key="2">
    <source>
        <dbReference type="EMBL" id="QDH79737.1"/>
    </source>
</evidence>
<dbReference type="OrthoDB" id="9342495at2"/>
<organism evidence="2 3">
    <name type="scientific">Echinicola soli</name>
    <dbReference type="NCBI Taxonomy" id="2591634"/>
    <lineage>
        <taxon>Bacteria</taxon>
        <taxon>Pseudomonadati</taxon>
        <taxon>Bacteroidota</taxon>
        <taxon>Cytophagia</taxon>
        <taxon>Cytophagales</taxon>
        <taxon>Cyclobacteriaceae</taxon>
        <taxon>Echinicola</taxon>
    </lineage>
</organism>